<dbReference type="NCBIfam" id="TIGR00697">
    <property type="entry name" value="queuosine precursor transporter"/>
    <property type="match status" value="1"/>
</dbReference>
<dbReference type="EMBL" id="QMIF01000003">
    <property type="protein sequence ID" value="TVM35032.1"/>
    <property type="molecule type" value="Genomic_DNA"/>
</dbReference>
<dbReference type="GO" id="GO:0022857">
    <property type="term" value="F:transmembrane transporter activity"/>
    <property type="evidence" value="ECO:0007669"/>
    <property type="project" value="UniProtKB-UniRule"/>
</dbReference>
<dbReference type="AlphaFoldDB" id="A0A6P1ZI69"/>
<dbReference type="HAMAP" id="MF_02088">
    <property type="entry name" value="Q_prec_transport"/>
    <property type="match status" value="1"/>
</dbReference>
<evidence type="ECO:0000313" key="2">
    <source>
        <dbReference type="EMBL" id="QJT08136.1"/>
    </source>
</evidence>
<dbReference type="InterPro" id="IPR003744">
    <property type="entry name" value="YhhQ"/>
</dbReference>
<comment type="function">
    <text evidence="1">Involved in the import of queuosine (Q) precursors, required for Q precursor salvage.</text>
</comment>
<dbReference type="Pfam" id="PF02592">
    <property type="entry name" value="Vut_1"/>
    <property type="match status" value="1"/>
</dbReference>
<feature type="transmembrane region" description="Helical" evidence="1">
    <location>
        <begin position="158"/>
        <end position="182"/>
    </location>
</feature>
<keyword evidence="1" id="KW-1003">Cell membrane</keyword>
<keyword evidence="1" id="KW-0813">Transport</keyword>
<keyword evidence="1" id="KW-0812">Transmembrane</keyword>
<evidence type="ECO:0000313" key="3">
    <source>
        <dbReference type="EMBL" id="TVM35032.1"/>
    </source>
</evidence>
<dbReference type="RefSeq" id="WP_144234585.1">
    <property type="nucleotide sequence ID" value="NZ_CP039543.1"/>
</dbReference>
<evidence type="ECO:0000256" key="1">
    <source>
        <dbReference type="HAMAP-Rule" id="MF_02088"/>
    </source>
</evidence>
<dbReference type="GO" id="GO:0005886">
    <property type="term" value="C:plasma membrane"/>
    <property type="evidence" value="ECO:0007669"/>
    <property type="project" value="UniProtKB-SubCell"/>
</dbReference>
<comment type="subcellular location">
    <subcellularLocation>
        <location evidence="1">Cell membrane</location>
        <topology evidence="1">Multi-pass membrane protein</topology>
    </subcellularLocation>
</comment>
<keyword evidence="1" id="KW-0472">Membrane</keyword>
<comment type="similarity">
    <text evidence="1">Belongs to the vitamin uptake transporter (VUT/ECF) (TC 2.A.88) family. Q precursor transporter subfamily.</text>
</comment>
<dbReference type="OrthoDB" id="7065604at2"/>
<feature type="transmembrane region" description="Helical" evidence="1">
    <location>
        <begin position="117"/>
        <end position="137"/>
    </location>
</feature>
<dbReference type="Proteomes" id="UP000503251">
    <property type="component" value="Chromosome"/>
</dbReference>
<proteinExistence type="inferred from homology"/>
<evidence type="ECO:0000313" key="5">
    <source>
        <dbReference type="Proteomes" id="UP000503251"/>
    </source>
</evidence>
<gene>
    <name evidence="3" type="ORF">DQK91_06420</name>
    <name evidence="2" type="ORF">E8L03_04005</name>
</gene>
<feature type="transmembrane region" description="Helical" evidence="1">
    <location>
        <begin position="6"/>
        <end position="24"/>
    </location>
</feature>
<feature type="transmembrane region" description="Helical" evidence="1">
    <location>
        <begin position="84"/>
        <end position="105"/>
    </location>
</feature>
<reference evidence="2 5" key="2">
    <citation type="submission" date="2019-04" db="EMBL/GenBank/DDBJ databases">
        <title>Isolation and culture of sulfate reducing bacteria from the cold seep of the South China Sea.</title>
        <authorList>
            <person name="Sun C."/>
            <person name="Liu R."/>
        </authorList>
    </citation>
    <scope>NUCLEOTIDE SEQUENCE [LARGE SCALE GENOMIC DNA]</scope>
    <source>
        <strain evidence="2 5">CS1</strain>
    </source>
</reference>
<sequence length="227" mass="25470">MNETLWLGFALLDLTLVVFIYRFFGKAGMFALVVFNLVLCNIQVLKVIDIFGMTTTLGNVLYASVFLATDILSEHHGKEEARRAVLLGFLALLMATVYMQIALLFTPNADDFVQPHLQAIFSFMPRVAAASMVAYLVSQLHDVWAFHKIRARTGVKHLWLRNNLSTLASQFLDSAIFTLAAFWGVFPANVVWEIFFTTFLMKAFVACLDTPFIYVAGWVRPTAAAQS</sequence>
<protein>
    <recommendedName>
        <fullName evidence="1">Probable queuosine precursor transporter</fullName>
        <shortName evidence="1">Q precursor transporter</shortName>
    </recommendedName>
</protein>
<keyword evidence="1" id="KW-1133">Transmembrane helix</keyword>
<feature type="transmembrane region" description="Helical" evidence="1">
    <location>
        <begin position="29"/>
        <end position="45"/>
    </location>
</feature>
<evidence type="ECO:0000313" key="4">
    <source>
        <dbReference type="Proteomes" id="UP000434052"/>
    </source>
</evidence>
<accession>A0A6P1ZI69</accession>
<name>A0A6P1ZI69_9BACT</name>
<organism evidence="3 4">
    <name type="scientific">Oceanidesulfovibrio marinus</name>
    <dbReference type="NCBI Taxonomy" id="370038"/>
    <lineage>
        <taxon>Bacteria</taxon>
        <taxon>Pseudomonadati</taxon>
        <taxon>Thermodesulfobacteriota</taxon>
        <taxon>Desulfovibrionia</taxon>
        <taxon>Desulfovibrionales</taxon>
        <taxon>Desulfovibrionaceae</taxon>
        <taxon>Oceanidesulfovibrio</taxon>
    </lineage>
</organism>
<keyword evidence="5" id="KW-1185">Reference proteome</keyword>
<dbReference type="PANTHER" id="PTHR34300:SF2">
    <property type="entry name" value="QUEUOSINE PRECURSOR TRANSPORTER-RELATED"/>
    <property type="match status" value="1"/>
</dbReference>
<feature type="transmembrane region" description="Helical" evidence="1">
    <location>
        <begin position="51"/>
        <end position="72"/>
    </location>
</feature>
<dbReference type="PANTHER" id="PTHR34300">
    <property type="entry name" value="QUEUOSINE PRECURSOR TRANSPORTER-RELATED"/>
    <property type="match status" value="1"/>
</dbReference>
<reference evidence="3 4" key="1">
    <citation type="submission" date="2018-06" db="EMBL/GenBank/DDBJ databases">
        <title>Complete genome of Desulfovibrio marinus P48SEP.</title>
        <authorList>
            <person name="Crispim J.S."/>
            <person name="Vidigal P.M.P."/>
            <person name="Silva L.C.F."/>
            <person name="Araujo L.C."/>
            <person name="Laguardia C.N."/>
            <person name="Dias R.S."/>
            <person name="Sousa M.P."/>
            <person name="Paula S.O."/>
            <person name="Silva C."/>
        </authorList>
    </citation>
    <scope>NUCLEOTIDE SEQUENCE [LARGE SCALE GENOMIC DNA]</scope>
    <source>
        <strain evidence="3 4">P48SEP</strain>
    </source>
</reference>
<dbReference type="Proteomes" id="UP000434052">
    <property type="component" value="Unassembled WGS sequence"/>
</dbReference>
<feature type="transmembrane region" description="Helical" evidence="1">
    <location>
        <begin position="194"/>
        <end position="219"/>
    </location>
</feature>
<dbReference type="EMBL" id="CP039543">
    <property type="protein sequence ID" value="QJT08136.1"/>
    <property type="molecule type" value="Genomic_DNA"/>
</dbReference>